<keyword evidence="4" id="KW-1185">Reference proteome</keyword>
<organism evidence="3 4">
    <name type="scientific">Ohtaekwangia kribbensis</name>
    <dbReference type="NCBI Taxonomy" id="688913"/>
    <lineage>
        <taxon>Bacteria</taxon>
        <taxon>Pseudomonadati</taxon>
        <taxon>Bacteroidota</taxon>
        <taxon>Cytophagia</taxon>
        <taxon>Cytophagales</taxon>
        <taxon>Fulvivirgaceae</taxon>
        <taxon>Ohtaekwangia</taxon>
    </lineage>
</organism>
<evidence type="ECO:0000259" key="1">
    <source>
        <dbReference type="Pfam" id="PF01467"/>
    </source>
</evidence>
<feature type="domain" description="NadR/Ttd14 AAA" evidence="2">
    <location>
        <begin position="156"/>
        <end position="308"/>
    </location>
</feature>
<gene>
    <name evidence="3" type="ORF">ACFQ21_14755</name>
</gene>
<dbReference type="InterPro" id="IPR038727">
    <property type="entry name" value="NadR/Ttd14_AAA_dom"/>
</dbReference>
<dbReference type="RefSeq" id="WP_377580031.1">
    <property type="nucleotide sequence ID" value="NZ_JBHTKA010000004.1"/>
</dbReference>
<evidence type="ECO:0000313" key="4">
    <source>
        <dbReference type="Proteomes" id="UP001597112"/>
    </source>
</evidence>
<dbReference type="Proteomes" id="UP001597112">
    <property type="component" value="Unassembled WGS sequence"/>
</dbReference>
<protein>
    <submittedName>
        <fullName evidence="3">AAA family ATPase</fullName>
    </submittedName>
</protein>
<dbReference type="InterPro" id="IPR014729">
    <property type="entry name" value="Rossmann-like_a/b/a_fold"/>
</dbReference>
<feature type="domain" description="Cytidyltransferase-like" evidence="1">
    <location>
        <begin position="6"/>
        <end position="38"/>
    </location>
</feature>
<name>A0ABW3K3Q0_9BACT</name>
<dbReference type="PANTHER" id="PTHR37512:SF1">
    <property type="entry name" value="NADR_TTD14 AAA DOMAIN-CONTAINING PROTEIN"/>
    <property type="match status" value="1"/>
</dbReference>
<dbReference type="InterPro" id="IPR052735">
    <property type="entry name" value="NAD_biosynth-regulator"/>
</dbReference>
<dbReference type="Pfam" id="PF01467">
    <property type="entry name" value="CTP_transf_like"/>
    <property type="match status" value="1"/>
</dbReference>
<dbReference type="PANTHER" id="PTHR37512">
    <property type="entry name" value="TRIFUNCTIONAL NAD BIOSYNTHESIS/REGULATOR PROTEIN NADR"/>
    <property type="match status" value="1"/>
</dbReference>
<dbReference type="InterPro" id="IPR027417">
    <property type="entry name" value="P-loop_NTPase"/>
</dbReference>
<dbReference type="NCBIfam" id="TIGR00125">
    <property type="entry name" value="cyt_tran_rel"/>
    <property type="match status" value="1"/>
</dbReference>
<dbReference type="InterPro" id="IPR004821">
    <property type="entry name" value="Cyt_trans-like"/>
</dbReference>
<reference evidence="4" key="1">
    <citation type="journal article" date="2019" name="Int. J. Syst. Evol. Microbiol.">
        <title>The Global Catalogue of Microorganisms (GCM) 10K type strain sequencing project: providing services to taxonomists for standard genome sequencing and annotation.</title>
        <authorList>
            <consortium name="The Broad Institute Genomics Platform"/>
            <consortium name="The Broad Institute Genome Sequencing Center for Infectious Disease"/>
            <person name="Wu L."/>
            <person name="Ma J."/>
        </authorList>
    </citation>
    <scope>NUCLEOTIDE SEQUENCE [LARGE SCALE GENOMIC DNA]</scope>
    <source>
        <strain evidence="4">CCUG 58938</strain>
    </source>
</reference>
<evidence type="ECO:0000259" key="2">
    <source>
        <dbReference type="Pfam" id="PF13521"/>
    </source>
</evidence>
<evidence type="ECO:0000313" key="3">
    <source>
        <dbReference type="EMBL" id="MFD1000583.1"/>
    </source>
</evidence>
<dbReference type="EMBL" id="JBHTKA010000004">
    <property type="protein sequence ID" value="MFD1000583.1"/>
    <property type="molecule type" value="Genomic_DNA"/>
</dbReference>
<accession>A0ABW3K3Q0</accession>
<dbReference type="Gene3D" id="3.40.50.620">
    <property type="entry name" value="HUPs"/>
    <property type="match status" value="1"/>
</dbReference>
<sequence length="321" mass="37269">MKRGLVIGKFLPIHEGHVTLIRFAAEHCDELIVSMSYTPHDPIDPALRLSWIKTIFEDDVLIRPAMVLDDFDDESLPLPERTKIWANFIRRTYPAVDIVFSSEEYGVPFAQHLGAEHQAFDPQRKFVPISATKIRQHPFQYWNYIPPVVRPYFVKKICFFGAESTGKSTLAERMAAVYNTEFVPEVAREIISSNVFTMEDIVTIGYAHAARIEDKTRVANRILFCDTDAITTQIYSQHYLGAVPEELYQLEKSVRYDLYFLFDIDVPWVADDLRDLGHQREAMFNVFKDALEVRNIPYVLVRGSYEEREAIVRKEIDRLLQ</sequence>
<dbReference type="Gene3D" id="3.40.50.300">
    <property type="entry name" value="P-loop containing nucleotide triphosphate hydrolases"/>
    <property type="match status" value="1"/>
</dbReference>
<dbReference type="SUPFAM" id="SSF52540">
    <property type="entry name" value="P-loop containing nucleoside triphosphate hydrolases"/>
    <property type="match status" value="1"/>
</dbReference>
<comment type="caution">
    <text evidence="3">The sequence shown here is derived from an EMBL/GenBank/DDBJ whole genome shotgun (WGS) entry which is preliminary data.</text>
</comment>
<proteinExistence type="predicted"/>
<dbReference type="SUPFAM" id="SSF52374">
    <property type="entry name" value="Nucleotidylyl transferase"/>
    <property type="match status" value="1"/>
</dbReference>
<dbReference type="Pfam" id="PF13521">
    <property type="entry name" value="AAA_28"/>
    <property type="match status" value="1"/>
</dbReference>